<keyword evidence="1" id="KW-0812">Transmembrane</keyword>
<reference evidence="2 3" key="1">
    <citation type="submission" date="2024-01" db="EMBL/GenBank/DDBJ databases">
        <title>The genomes of 5 underutilized Papilionoideae crops provide insights into root nodulation and disease resistanc.</title>
        <authorList>
            <person name="Jiang F."/>
        </authorList>
    </citation>
    <scope>NUCLEOTIDE SEQUENCE [LARGE SCALE GENOMIC DNA]</scope>
    <source>
        <strain evidence="2">LVBAO_FW01</strain>
        <tissue evidence="2">Leaves</tissue>
    </source>
</reference>
<evidence type="ECO:0000313" key="3">
    <source>
        <dbReference type="Proteomes" id="UP001367508"/>
    </source>
</evidence>
<dbReference type="Proteomes" id="UP001367508">
    <property type="component" value="Unassembled WGS sequence"/>
</dbReference>
<feature type="transmembrane region" description="Helical" evidence="1">
    <location>
        <begin position="35"/>
        <end position="61"/>
    </location>
</feature>
<dbReference type="AlphaFoldDB" id="A0AAN9MP63"/>
<name>A0AAN9MP63_CANGL</name>
<comment type="caution">
    <text evidence="2">The sequence shown here is derived from an EMBL/GenBank/DDBJ whole genome shotgun (WGS) entry which is preliminary data.</text>
</comment>
<proteinExistence type="predicted"/>
<keyword evidence="1" id="KW-0472">Membrane</keyword>
<dbReference type="EMBL" id="JAYMYQ010000001">
    <property type="protein sequence ID" value="KAK7358375.1"/>
    <property type="molecule type" value="Genomic_DNA"/>
</dbReference>
<sequence>MCILFRFAALYSVFELCFSFKKLCLWVSECCVMVVPLWFCFIYRLFLTIVLFAKALIGVWISLSISSQSTKAVAMPTMEPFCQRQNKGHAALEITREAKRRLLLS</sequence>
<keyword evidence="1" id="KW-1133">Transmembrane helix</keyword>
<accession>A0AAN9MP63</accession>
<protein>
    <submittedName>
        <fullName evidence="2">Uncharacterized protein</fullName>
    </submittedName>
</protein>
<evidence type="ECO:0000313" key="2">
    <source>
        <dbReference type="EMBL" id="KAK7358375.1"/>
    </source>
</evidence>
<gene>
    <name evidence="2" type="ORF">VNO77_00302</name>
</gene>
<organism evidence="2 3">
    <name type="scientific">Canavalia gladiata</name>
    <name type="common">Sword bean</name>
    <name type="synonym">Dolichos gladiatus</name>
    <dbReference type="NCBI Taxonomy" id="3824"/>
    <lineage>
        <taxon>Eukaryota</taxon>
        <taxon>Viridiplantae</taxon>
        <taxon>Streptophyta</taxon>
        <taxon>Embryophyta</taxon>
        <taxon>Tracheophyta</taxon>
        <taxon>Spermatophyta</taxon>
        <taxon>Magnoliopsida</taxon>
        <taxon>eudicotyledons</taxon>
        <taxon>Gunneridae</taxon>
        <taxon>Pentapetalae</taxon>
        <taxon>rosids</taxon>
        <taxon>fabids</taxon>
        <taxon>Fabales</taxon>
        <taxon>Fabaceae</taxon>
        <taxon>Papilionoideae</taxon>
        <taxon>50 kb inversion clade</taxon>
        <taxon>NPAAA clade</taxon>
        <taxon>indigoferoid/millettioid clade</taxon>
        <taxon>Phaseoleae</taxon>
        <taxon>Canavalia</taxon>
    </lineage>
</organism>
<keyword evidence="3" id="KW-1185">Reference proteome</keyword>
<evidence type="ECO:0000256" key="1">
    <source>
        <dbReference type="SAM" id="Phobius"/>
    </source>
</evidence>